<sequence>MFQTAATFTGSFDEDCQVKSVPQSLLTLVAMILDGPNIKSQSGDGVTQATLSTAQLLQYNSSIHCRVSSTTVSHNKDRETPLPIYVGLTVHARTRKRDLIEMLFDLGLSISYDRVMAIFTSMGNRVCEQ</sequence>
<dbReference type="AlphaFoldDB" id="A0A8J5CZ39"/>
<accession>A0A8J5CZ39</accession>
<evidence type="ECO:0000313" key="1">
    <source>
        <dbReference type="EMBL" id="KAG0723662.1"/>
    </source>
</evidence>
<dbReference type="Proteomes" id="UP000770661">
    <property type="component" value="Unassembled WGS sequence"/>
</dbReference>
<dbReference type="OrthoDB" id="10057522at2759"/>
<evidence type="ECO:0000313" key="2">
    <source>
        <dbReference type="Proteomes" id="UP000770661"/>
    </source>
</evidence>
<organism evidence="1 2">
    <name type="scientific">Chionoecetes opilio</name>
    <name type="common">Atlantic snow crab</name>
    <name type="synonym">Cancer opilio</name>
    <dbReference type="NCBI Taxonomy" id="41210"/>
    <lineage>
        <taxon>Eukaryota</taxon>
        <taxon>Metazoa</taxon>
        <taxon>Ecdysozoa</taxon>
        <taxon>Arthropoda</taxon>
        <taxon>Crustacea</taxon>
        <taxon>Multicrustacea</taxon>
        <taxon>Malacostraca</taxon>
        <taxon>Eumalacostraca</taxon>
        <taxon>Eucarida</taxon>
        <taxon>Decapoda</taxon>
        <taxon>Pleocyemata</taxon>
        <taxon>Brachyura</taxon>
        <taxon>Eubrachyura</taxon>
        <taxon>Majoidea</taxon>
        <taxon>Majidae</taxon>
        <taxon>Chionoecetes</taxon>
    </lineage>
</organism>
<gene>
    <name evidence="1" type="ORF">GWK47_042257</name>
</gene>
<comment type="caution">
    <text evidence="1">The sequence shown here is derived from an EMBL/GenBank/DDBJ whole genome shotgun (WGS) entry which is preliminary data.</text>
</comment>
<dbReference type="PANTHER" id="PTHR47018">
    <property type="entry name" value="CXC DOMAIN-CONTAINING PROTEIN-RELATED"/>
    <property type="match status" value="1"/>
</dbReference>
<protein>
    <submittedName>
        <fullName evidence="1">Uncharacterized protein</fullName>
    </submittedName>
</protein>
<name>A0A8J5CZ39_CHIOP</name>
<dbReference type="EMBL" id="JACEEZ010007963">
    <property type="protein sequence ID" value="KAG0723662.1"/>
    <property type="molecule type" value="Genomic_DNA"/>
</dbReference>
<proteinExistence type="predicted"/>
<dbReference type="PANTHER" id="PTHR47018:SF1">
    <property type="entry name" value="TESMIN_TSO1-LIKE CXC DOMAIN-CONTAINING PROTEIN"/>
    <property type="match status" value="1"/>
</dbReference>
<reference evidence="1" key="1">
    <citation type="submission" date="2020-07" db="EMBL/GenBank/DDBJ databases">
        <title>The High-quality genome of the commercially important snow crab, Chionoecetes opilio.</title>
        <authorList>
            <person name="Jeong J.-H."/>
            <person name="Ryu S."/>
        </authorList>
    </citation>
    <scope>NUCLEOTIDE SEQUENCE</scope>
    <source>
        <strain evidence="1">MADBK_172401_WGS</strain>
        <tissue evidence="1">Digestive gland</tissue>
    </source>
</reference>
<keyword evidence="2" id="KW-1185">Reference proteome</keyword>